<comment type="subcellular location">
    <subcellularLocation>
        <location evidence="1">Endomembrane system</location>
    </subcellularLocation>
</comment>
<dbReference type="AlphaFoldDB" id="A0A8C9FTQ0"/>
<dbReference type="PANTHER" id="PTHR14514:SF3">
    <property type="entry name" value="NESPRIN-1"/>
    <property type="match status" value="1"/>
</dbReference>
<name>A0A8C9FTQ0_PAVCR</name>
<keyword evidence="4" id="KW-0472">Membrane</keyword>
<reference evidence="5" key="1">
    <citation type="submission" date="2025-08" db="UniProtKB">
        <authorList>
            <consortium name="Ensembl"/>
        </authorList>
    </citation>
    <scope>IDENTIFICATION</scope>
</reference>
<sequence length="75" mass="8829">MLLFLCPYRVKKLKETLVAVQQLDKNMSSLRSWLAHIESELSKPIVYETCDSEEIQRKLNEQQMYLEQAIAIVFP</sequence>
<keyword evidence="6" id="KW-1185">Reference proteome</keyword>
<evidence type="ECO:0000313" key="5">
    <source>
        <dbReference type="Ensembl" id="ENSPSTP00000020893.1"/>
    </source>
</evidence>
<dbReference type="Ensembl" id="ENSPSTT00000021917.1">
    <property type="protein sequence ID" value="ENSPSTP00000020893.1"/>
    <property type="gene ID" value="ENSPSTG00000015191.1"/>
</dbReference>
<dbReference type="PANTHER" id="PTHR14514">
    <property type="entry name" value="PKA ANCHORING PROTEIN"/>
    <property type="match status" value="1"/>
</dbReference>
<reference evidence="5" key="2">
    <citation type="submission" date="2025-09" db="UniProtKB">
        <authorList>
            <consortium name="Ensembl"/>
        </authorList>
    </citation>
    <scope>IDENTIFICATION</scope>
</reference>
<evidence type="ECO:0000256" key="3">
    <source>
        <dbReference type="ARBA" id="ARBA00022737"/>
    </source>
</evidence>
<keyword evidence="2" id="KW-0597">Phosphoprotein</keyword>
<evidence type="ECO:0000256" key="2">
    <source>
        <dbReference type="ARBA" id="ARBA00022553"/>
    </source>
</evidence>
<accession>A0A8C9FTQ0</accession>
<organism evidence="5 6">
    <name type="scientific">Pavo cristatus</name>
    <name type="common">Indian peafowl</name>
    <name type="synonym">Blue peafowl</name>
    <dbReference type="NCBI Taxonomy" id="9049"/>
    <lineage>
        <taxon>Eukaryota</taxon>
        <taxon>Metazoa</taxon>
        <taxon>Chordata</taxon>
        <taxon>Craniata</taxon>
        <taxon>Vertebrata</taxon>
        <taxon>Euteleostomi</taxon>
        <taxon>Archelosauria</taxon>
        <taxon>Archosauria</taxon>
        <taxon>Dinosauria</taxon>
        <taxon>Saurischia</taxon>
        <taxon>Theropoda</taxon>
        <taxon>Coelurosauria</taxon>
        <taxon>Aves</taxon>
        <taxon>Neognathae</taxon>
        <taxon>Galloanserae</taxon>
        <taxon>Galliformes</taxon>
        <taxon>Phasianidae</taxon>
        <taxon>Phasianinae</taxon>
        <taxon>Pavo</taxon>
    </lineage>
</organism>
<proteinExistence type="predicted"/>
<dbReference type="Proteomes" id="UP000694428">
    <property type="component" value="Unplaced"/>
</dbReference>
<dbReference type="SUPFAM" id="SSF46966">
    <property type="entry name" value="Spectrin repeat"/>
    <property type="match status" value="1"/>
</dbReference>
<protein>
    <submittedName>
        <fullName evidence="5">Uncharacterized protein</fullName>
    </submittedName>
</protein>
<keyword evidence="3" id="KW-0677">Repeat</keyword>
<dbReference type="Gene3D" id="1.20.58.60">
    <property type="match status" value="1"/>
</dbReference>
<evidence type="ECO:0000256" key="4">
    <source>
        <dbReference type="ARBA" id="ARBA00023136"/>
    </source>
</evidence>
<evidence type="ECO:0000256" key="1">
    <source>
        <dbReference type="ARBA" id="ARBA00004308"/>
    </source>
</evidence>
<evidence type="ECO:0000313" key="6">
    <source>
        <dbReference type="Proteomes" id="UP000694428"/>
    </source>
</evidence>